<name>A0A1G8S1I6_9EURY</name>
<evidence type="ECO:0000313" key="3">
    <source>
        <dbReference type="Proteomes" id="UP000198856"/>
    </source>
</evidence>
<dbReference type="STRING" id="890420.SAMN05216226_101236"/>
<feature type="transmembrane region" description="Helical" evidence="1">
    <location>
        <begin position="185"/>
        <end position="211"/>
    </location>
</feature>
<dbReference type="Proteomes" id="UP000198856">
    <property type="component" value="Unassembled WGS sequence"/>
</dbReference>
<keyword evidence="3" id="KW-1185">Reference proteome</keyword>
<proteinExistence type="predicted"/>
<dbReference type="RefSeq" id="WP_245683163.1">
    <property type="nucleotide sequence ID" value="NZ_FNFC01000001.1"/>
</dbReference>
<accession>A0A1G8S1I6</accession>
<keyword evidence="1" id="KW-0812">Transmembrane</keyword>
<sequence>MPSTIVHMAFAGLVATGLLGRYFDRRSLLVVLGAVALIDFDSFIPLVTGFGHRAIFHNLLVPIVGLGVVVADLGLRQKSYILGRWGSWGVRVAWVMLFCYAVTGVLLDMTDGVVNLLWPLHDQFYTLEGKIELSDQRGLVQTFIEWGSGDGAPTPEAVGSTDEVDITTGVDPGEPSDPDEDPERVFPVIGATWELLLFVTGTFVTAMRCVLDGGSDTER</sequence>
<reference evidence="2 3" key="1">
    <citation type="submission" date="2016-10" db="EMBL/GenBank/DDBJ databases">
        <authorList>
            <person name="de Groot N.N."/>
        </authorList>
    </citation>
    <scope>NUCLEOTIDE SEQUENCE [LARGE SCALE GENOMIC DNA]</scope>
    <source>
        <strain evidence="2 3">IBRC-M10015</strain>
    </source>
</reference>
<gene>
    <name evidence="2" type="ORF">SAMN05216226_101236</name>
</gene>
<dbReference type="EMBL" id="FNFC01000001">
    <property type="protein sequence ID" value="SDJ23124.1"/>
    <property type="molecule type" value="Genomic_DNA"/>
</dbReference>
<organism evidence="2 3">
    <name type="scientific">Halovenus aranensis</name>
    <dbReference type="NCBI Taxonomy" id="890420"/>
    <lineage>
        <taxon>Archaea</taxon>
        <taxon>Methanobacteriati</taxon>
        <taxon>Methanobacteriota</taxon>
        <taxon>Stenosarchaea group</taxon>
        <taxon>Halobacteria</taxon>
        <taxon>Halobacteriales</taxon>
        <taxon>Haloarculaceae</taxon>
        <taxon>Halovenus</taxon>
    </lineage>
</organism>
<feature type="transmembrane region" description="Helical" evidence="1">
    <location>
        <begin position="54"/>
        <end position="76"/>
    </location>
</feature>
<keyword evidence="1" id="KW-0472">Membrane</keyword>
<evidence type="ECO:0008006" key="4">
    <source>
        <dbReference type="Google" id="ProtNLM"/>
    </source>
</evidence>
<feature type="transmembrane region" description="Helical" evidence="1">
    <location>
        <begin position="88"/>
        <end position="107"/>
    </location>
</feature>
<keyword evidence="1" id="KW-1133">Transmembrane helix</keyword>
<feature type="transmembrane region" description="Helical" evidence="1">
    <location>
        <begin position="6"/>
        <end position="23"/>
    </location>
</feature>
<dbReference type="AlphaFoldDB" id="A0A1G8S1I6"/>
<evidence type="ECO:0000256" key="1">
    <source>
        <dbReference type="SAM" id="Phobius"/>
    </source>
</evidence>
<feature type="transmembrane region" description="Helical" evidence="1">
    <location>
        <begin position="28"/>
        <end position="48"/>
    </location>
</feature>
<evidence type="ECO:0000313" key="2">
    <source>
        <dbReference type="EMBL" id="SDJ23124.1"/>
    </source>
</evidence>
<protein>
    <recommendedName>
        <fullName evidence="4">LexA-binding, inner membrane-associated hydrolase</fullName>
    </recommendedName>
</protein>